<evidence type="ECO:0000256" key="1">
    <source>
        <dbReference type="SAM" id="MobiDB-lite"/>
    </source>
</evidence>
<evidence type="ECO:0000313" key="3">
    <source>
        <dbReference type="EMBL" id="OJJ70668.1"/>
    </source>
</evidence>
<keyword evidence="4" id="KW-1185">Reference proteome</keyword>
<protein>
    <recommendedName>
        <fullName evidence="5">Secreted protein</fullName>
    </recommendedName>
</protein>
<dbReference type="VEuPathDB" id="FungiDB:ASPBRDRAFT_677751"/>
<reference evidence="4" key="1">
    <citation type="journal article" date="2017" name="Genome Biol.">
        <title>Comparative genomics reveals high biological diversity and specific adaptations in the industrially and medically important fungal genus Aspergillus.</title>
        <authorList>
            <person name="de Vries R.P."/>
            <person name="Riley R."/>
            <person name="Wiebenga A."/>
            <person name="Aguilar-Osorio G."/>
            <person name="Amillis S."/>
            <person name="Uchima C.A."/>
            <person name="Anderluh G."/>
            <person name="Asadollahi M."/>
            <person name="Askin M."/>
            <person name="Barry K."/>
            <person name="Battaglia E."/>
            <person name="Bayram O."/>
            <person name="Benocci T."/>
            <person name="Braus-Stromeyer S.A."/>
            <person name="Caldana C."/>
            <person name="Canovas D."/>
            <person name="Cerqueira G.C."/>
            <person name="Chen F."/>
            <person name="Chen W."/>
            <person name="Choi C."/>
            <person name="Clum A."/>
            <person name="Dos Santos R.A."/>
            <person name="Damasio A.R."/>
            <person name="Diallinas G."/>
            <person name="Emri T."/>
            <person name="Fekete E."/>
            <person name="Flipphi M."/>
            <person name="Freyberg S."/>
            <person name="Gallo A."/>
            <person name="Gournas C."/>
            <person name="Habgood R."/>
            <person name="Hainaut M."/>
            <person name="Harispe M.L."/>
            <person name="Henrissat B."/>
            <person name="Hilden K.S."/>
            <person name="Hope R."/>
            <person name="Hossain A."/>
            <person name="Karabika E."/>
            <person name="Karaffa L."/>
            <person name="Karanyi Z."/>
            <person name="Krasevec N."/>
            <person name="Kuo A."/>
            <person name="Kusch H."/>
            <person name="LaButti K."/>
            <person name="Lagendijk E.L."/>
            <person name="Lapidus A."/>
            <person name="Levasseur A."/>
            <person name="Lindquist E."/>
            <person name="Lipzen A."/>
            <person name="Logrieco A.F."/>
            <person name="MacCabe A."/>
            <person name="Maekelae M.R."/>
            <person name="Malavazi I."/>
            <person name="Melin P."/>
            <person name="Meyer V."/>
            <person name="Mielnichuk N."/>
            <person name="Miskei M."/>
            <person name="Molnar A.P."/>
            <person name="Mule G."/>
            <person name="Ngan C.Y."/>
            <person name="Orejas M."/>
            <person name="Orosz E."/>
            <person name="Ouedraogo J.P."/>
            <person name="Overkamp K.M."/>
            <person name="Park H.-S."/>
            <person name="Perrone G."/>
            <person name="Piumi F."/>
            <person name="Punt P.J."/>
            <person name="Ram A.F."/>
            <person name="Ramon A."/>
            <person name="Rauscher S."/>
            <person name="Record E."/>
            <person name="Riano-Pachon D.M."/>
            <person name="Robert V."/>
            <person name="Roehrig J."/>
            <person name="Ruller R."/>
            <person name="Salamov A."/>
            <person name="Salih N.S."/>
            <person name="Samson R.A."/>
            <person name="Sandor E."/>
            <person name="Sanguinetti M."/>
            <person name="Schuetze T."/>
            <person name="Sepcic K."/>
            <person name="Shelest E."/>
            <person name="Sherlock G."/>
            <person name="Sophianopoulou V."/>
            <person name="Squina F.M."/>
            <person name="Sun H."/>
            <person name="Susca A."/>
            <person name="Todd R.B."/>
            <person name="Tsang A."/>
            <person name="Unkles S.E."/>
            <person name="van de Wiele N."/>
            <person name="van Rossen-Uffink D."/>
            <person name="Oliveira J.V."/>
            <person name="Vesth T.C."/>
            <person name="Visser J."/>
            <person name="Yu J.-H."/>
            <person name="Zhou M."/>
            <person name="Andersen M.R."/>
            <person name="Archer D.B."/>
            <person name="Baker S.E."/>
            <person name="Benoit I."/>
            <person name="Brakhage A.A."/>
            <person name="Braus G.H."/>
            <person name="Fischer R."/>
            <person name="Frisvad J.C."/>
            <person name="Goldman G.H."/>
            <person name="Houbraken J."/>
            <person name="Oakley B."/>
            <person name="Pocsi I."/>
            <person name="Scazzocchio C."/>
            <person name="Seiboth B."/>
            <person name="vanKuyk P.A."/>
            <person name="Wortman J."/>
            <person name="Dyer P.S."/>
            <person name="Grigoriev I.V."/>
        </authorList>
    </citation>
    <scope>NUCLEOTIDE SEQUENCE [LARGE SCALE GENOMIC DNA]</scope>
    <source>
        <strain evidence="4">CBS 101740 / IMI 381727 / IBT 21946</strain>
    </source>
</reference>
<organism evidence="3 4">
    <name type="scientific">Aspergillus brasiliensis (strain CBS 101740 / IMI 381727 / IBT 21946)</name>
    <dbReference type="NCBI Taxonomy" id="767769"/>
    <lineage>
        <taxon>Eukaryota</taxon>
        <taxon>Fungi</taxon>
        <taxon>Dikarya</taxon>
        <taxon>Ascomycota</taxon>
        <taxon>Pezizomycotina</taxon>
        <taxon>Eurotiomycetes</taxon>
        <taxon>Eurotiomycetidae</taxon>
        <taxon>Eurotiales</taxon>
        <taxon>Aspergillaceae</taxon>
        <taxon>Aspergillus</taxon>
        <taxon>Aspergillus subgen. Circumdati</taxon>
    </lineage>
</organism>
<dbReference type="AlphaFoldDB" id="A0A1L9UG75"/>
<feature type="chain" id="PRO_5012386129" description="Secreted protein" evidence="2">
    <location>
        <begin position="21"/>
        <end position="143"/>
    </location>
</feature>
<name>A0A1L9UG75_ASPBC</name>
<feature type="region of interest" description="Disordered" evidence="1">
    <location>
        <begin position="31"/>
        <end position="59"/>
    </location>
</feature>
<keyword evidence="2" id="KW-0732">Signal</keyword>
<gene>
    <name evidence="3" type="ORF">ASPBRDRAFT_677751</name>
</gene>
<sequence length="143" mass="15561">MPNEPSLLGLACLFLTLAPARLPASFRGCRGKSPARDSMDSGLPPPFPSFSLPPPPSSSLTQPKLLVRLGGIGATVCYRLHRQTQEREFRLSDLPLMIMMMLVHAKHLRSRSSSHSVVASLLVWGDTTAATTVSKRLTLQLTI</sequence>
<evidence type="ECO:0000313" key="4">
    <source>
        <dbReference type="Proteomes" id="UP000184499"/>
    </source>
</evidence>
<evidence type="ECO:0000256" key="2">
    <source>
        <dbReference type="SAM" id="SignalP"/>
    </source>
</evidence>
<evidence type="ECO:0008006" key="5">
    <source>
        <dbReference type="Google" id="ProtNLM"/>
    </source>
</evidence>
<accession>A0A1L9UG75</accession>
<feature type="compositionally biased region" description="Pro residues" evidence="1">
    <location>
        <begin position="43"/>
        <end position="57"/>
    </location>
</feature>
<feature type="signal peptide" evidence="2">
    <location>
        <begin position="1"/>
        <end position="20"/>
    </location>
</feature>
<dbReference type="GeneID" id="93581436"/>
<dbReference type="EMBL" id="KV878686">
    <property type="protein sequence ID" value="OJJ70668.1"/>
    <property type="molecule type" value="Genomic_DNA"/>
</dbReference>
<dbReference type="RefSeq" id="XP_067477916.1">
    <property type="nucleotide sequence ID" value="XM_067628948.1"/>
</dbReference>
<dbReference type="Proteomes" id="UP000184499">
    <property type="component" value="Unassembled WGS sequence"/>
</dbReference>
<proteinExistence type="predicted"/>